<dbReference type="NCBIfam" id="NF001099">
    <property type="entry name" value="PRK00132.1"/>
    <property type="match status" value="1"/>
</dbReference>
<evidence type="ECO:0000256" key="5">
    <source>
        <dbReference type="HAMAP-Rule" id="MF_00532"/>
    </source>
</evidence>
<keyword evidence="3 5" id="KW-0687">Ribonucleoprotein</keyword>
<dbReference type="InterPro" id="IPR023035">
    <property type="entry name" value="Ribosomal_uS9_bac/plastid"/>
</dbReference>
<dbReference type="EMBL" id="AP024355">
    <property type="protein sequence ID" value="BCR05442.1"/>
    <property type="molecule type" value="Genomic_DNA"/>
</dbReference>
<dbReference type="PROSITE" id="PS00360">
    <property type="entry name" value="RIBOSOMAL_S9"/>
    <property type="match status" value="1"/>
</dbReference>
<organism evidence="7 8">
    <name type="scientific">Desulfuromonas versatilis</name>
    <dbReference type="NCBI Taxonomy" id="2802975"/>
    <lineage>
        <taxon>Bacteria</taxon>
        <taxon>Pseudomonadati</taxon>
        <taxon>Thermodesulfobacteriota</taxon>
        <taxon>Desulfuromonadia</taxon>
        <taxon>Desulfuromonadales</taxon>
        <taxon>Desulfuromonadaceae</taxon>
        <taxon>Desulfuromonas</taxon>
    </lineage>
</organism>
<dbReference type="InterPro" id="IPR020574">
    <property type="entry name" value="Ribosomal_uS9_CS"/>
</dbReference>
<evidence type="ECO:0000313" key="7">
    <source>
        <dbReference type="EMBL" id="BCR05442.1"/>
    </source>
</evidence>
<dbReference type="Proteomes" id="UP001319827">
    <property type="component" value="Chromosome"/>
</dbReference>
<dbReference type="SUPFAM" id="SSF54211">
    <property type="entry name" value="Ribosomal protein S5 domain 2-like"/>
    <property type="match status" value="1"/>
</dbReference>
<sequence length="130" mass="14300">MAEQKFYATGKRKSSVARVWLKPGTGNIVVNKRALGDYFGRETSKMVVQQPLELTDNVGKFDIFVNVAGGGPSGQAGAIKHGITKALLEADPELRAVLKKAGFITRDSRAKERKKYGRRAARASFQFSKR</sequence>
<protein>
    <recommendedName>
        <fullName evidence="4 5">Small ribosomal subunit protein uS9</fullName>
    </recommendedName>
</protein>
<evidence type="ECO:0000256" key="6">
    <source>
        <dbReference type="RuleBase" id="RU003815"/>
    </source>
</evidence>
<evidence type="ECO:0000256" key="1">
    <source>
        <dbReference type="ARBA" id="ARBA00005251"/>
    </source>
</evidence>
<dbReference type="PANTHER" id="PTHR21569:SF1">
    <property type="entry name" value="SMALL RIBOSOMAL SUBUNIT PROTEIN US9M"/>
    <property type="match status" value="1"/>
</dbReference>
<dbReference type="PANTHER" id="PTHR21569">
    <property type="entry name" value="RIBOSOMAL PROTEIN S9"/>
    <property type="match status" value="1"/>
</dbReference>
<dbReference type="InterPro" id="IPR020568">
    <property type="entry name" value="Ribosomal_Su5_D2-typ_SF"/>
</dbReference>
<dbReference type="RefSeq" id="WP_221248863.1">
    <property type="nucleotide sequence ID" value="NZ_AP024355.1"/>
</dbReference>
<dbReference type="InterPro" id="IPR014721">
    <property type="entry name" value="Ribsml_uS5_D2-typ_fold_subgr"/>
</dbReference>
<gene>
    <name evidence="5 7" type="primary">rpsI</name>
    <name evidence="7" type="ORF">DESUT3_25110</name>
</gene>
<evidence type="ECO:0000313" key="8">
    <source>
        <dbReference type="Proteomes" id="UP001319827"/>
    </source>
</evidence>
<accession>A0ABN6DZF7</accession>
<keyword evidence="8" id="KW-1185">Reference proteome</keyword>
<dbReference type="InterPro" id="IPR000754">
    <property type="entry name" value="Ribosomal_uS9"/>
</dbReference>
<evidence type="ECO:0000256" key="3">
    <source>
        <dbReference type="ARBA" id="ARBA00023274"/>
    </source>
</evidence>
<dbReference type="HAMAP" id="MF_00532_B">
    <property type="entry name" value="Ribosomal_uS9_B"/>
    <property type="match status" value="1"/>
</dbReference>
<name>A0ABN6DZF7_9BACT</name>
<dbReference type="Gene3D" id="3.30.230.10">
    <property type="match status" value="1"/>
</dbReference>
<reference evidence="7 8" key="2">
    <citation type="journal article" date="2021" name="Int. J. Syst. Evol. Microbiol.">
        <title>Isolation and Polyphasic Characterization of Desulfuromonas versatilis sp. Nov., an Electrogenic Bacteria Capable of Versatile Metabolism Isolated from a Graphene Oxide-Reducing Enrichment Culture.</title>
        <authorList>
            <person name="Xie L."/>
            <person name="Yoshida N."/>
            <person name="Ishii S."/>
            <person name="Meng L."/>
        </authorList>
    </citation>
    <scope>NUCLEOTIDE SEQUENCE [LARGE SCALE GENOMIC DNA]</scope>
    <source>
        <strain evidence="7 8">NIT-T3</strain>
    </source>
</reference>
<keyword evidence="2 5" id="KW-0689">Ribosomal protein</keyword>
<proteinExistence type="inferred from homology"/>
<evidence type="ECO:0000256" key="2">
    <source>
        <dbReference type="ARBA" id="ARBA00022980"/>
    </source>
</evidence>
<dbReference type="Pfam" id="PF00380">
    <property type="entry name" value="Ribosomal_S9"/>
    <property type="match status" value="1"/>
</dbReference>
<evidence type="ECO:0000256" key="4">
    <source>
        <dbReference type="ARBA" id="ARBA00035259"/>
    </source>
</evidence>
<dbReference type="GO" id="GO:0005840">
    <property type="term" value="C:ribosome"/>
    <property type="evidence" value="ECO:0007669"/>
    <property type="project" value="UniProtKB-KW"/>
</dbReference>
<reference evidence="7 8" key="1">
    <citation type="journal article" date="2016" name="C (Basel)">
        <title>Selective Growth of and Electricity Production by Marine Exoelectrogenic Bacteria in Self-Aggregated Hydrogel of Microbially Reduced Graphene Oxide.</title>
        <authorList>
            <person name="Yoshida N."/>
            <person name="Goto Y."/>
            <person name="Miyata Y."/>
        </authorList>
    </citation>
    <scope>NUCLEOTIDE SEQUENCE [LARGE SCALE GENOMIC DNA]</scope>
    <source>
        <strain evidence="7 8">NIT-T3</strain>
    </source>
</reference>
<comment type="similarity">
    <text evidence="1 5 6">Belongs to the universal ribosomal protein uS9 family.</text>
</comment>